<keyword evidence="1" id="KW-0732">Signal</keyword>
<dbReference type="Pfam" id="PF12708">
    <property type="entry name" value="Pect-lyase_RHGA_epim"/>
    <property type="match status" value="1"/>
</dbReference>
<proteinExistence type="predicted"/>
<sequence length="657" mass="71414">MSVQSSSKVQKIWLWGKKKFSHRFRSFLGLMCLSFLLSLACTPAASNRSSPANSPHVATNPTLAAVPINRPAIVFPSDAGIIDVTQFGAIPDDGQDDTAAIQAAISAHPTKNHIFYFPNGTYDISDMLTLAGSQKRNIFQGQSQQGTILRLMDSVPSTYTKAILNFGPAPAQRFRNAIRDMTINVGRNHPQSIGVQFNASNQGTAQNVTILSEDRKGNIGLDMSYTDEIGPLLVKAITVNGFDYGIKTRWPTASQTFENITLLNQNVCGWWNTNSQKVFARQVRSQNTVPAIINDGEAGFVLLDSTLTGSGAAASEPAISNQKSMYIDRTQTTGYKLAVKSNVNWGRGNGNVPSGNITHYLANGFGENRKGGPVTLFPSANQMLGLPIKETPEMPWEQDLSKWDGPHKHLLGTSGLPDDDLDDTPSIQAAIDSGATTVYLPRGTWTINQPLELRNNVRRLMGTEAKVKMAKNAVIRVGPGQSPTVIIERLEKVETIEHTSQRTLVLNNLLGFHYVPKASKPGDVFINDCVGSSVIFKDQNVWARQLNLESNTQSQLNITAKVLNDNAQVWILGYKTEDEGTTIKTINGGKTELFGAAHVGSGVSNADNPRFITEDSSFSVAGIYGKGFSIVAKETRKGKTQTTDTFKNADAYIAYPS</sequence>
<protein>
    <recommendedName>
        <fullName evidence="2">Rhamnogalacturonase A/B/Epimerase-like pectate lyase domain-containing protein</fullName>
    </recommendedName>
</protein>
<evidence type="ECO:0000256" key="1">
    <source>
        <dbReference type="SAM" id="SignalP"/>
    </source>
</evidence>
<dbReference type="Gene3D" id="2.160.20.10">
    <property type="entry name" value="Single-stranded right-handed beta-helix, Pectin lyase-like"/>
    <property type="match status" value="2"/>
</dbReference>
<dbReference type="InterPro" id="IPR024535">
    <property type="entry name" value="RHGA/B-epi-like_pectate_lyase"/>
</dbReference>
<reference evidence="3 4" key="1">
    <citation type="journal article" date="2008" name="Proc. Natl. Acad. Sci. U.S.A.">
        <title>Niche adaptation and genome expansion in the chlorophyll d-producing cyanobacterium Acaryochloris marina.</title>
        <authorList>
            <person name="Swingley W.D."/>
            <person name="Chen M."/>
            <person name="Cheung P.C."/>
            <person name="Conrad A.L."/>
            <person name="Dejesa L.C."/>
            <person name="Hao J."/>
            <person name="Honchak B.M."/>
            <person name="Karbach L.E."/>
            <person name="Kurdoglu A."/>
            <person name="Lahiri S."/>
            <person name="Mastrian S.D."/>
            <person name="Miyashita H."/>
            <person name="Page L."/>
            <person name="Ramakrishna P."/>
            <person name="Satoh S."/>
            <person name="Sattley W.M."/>
            <person name="Shimada Y."/>
            <person name="Taylor H.L."/>
            <person name="Tomo T."/>
            <person name="Tsuchiya T."/>
            <person name="Wang Z.T."/>
            <person name="Raymond J."/>
            <person name="Mimuro M."/>
            <person name="Blankenship R.E."/>
            <person name="Touchman J.W."/>
        </authorList>
    </citation>
    <scope>NUCLEOTIDE SEQUENCE [LARGE SCALE GENOMIC DNA]</scope>
    <source>
        <strain evidence="4">MBIC 11017</strain>
    </source>
</reference>
<keyword evidence="4" id="KW-1185">Reference proteome</keyword>
<dbReference type="RefSeq" id="WP_012163522.1">
    <property type="nucleotide sequence ID" value="NC_009925.1"/>
</dbReference>
<accession>B0CDM5</accession>
<feature type="chain" id="PRO_5002746739" description="Rhamnogalacturonase A/B/Epimerase-like pectate lyase domain-containing protein" evidence="1">
    <location>
        <begin position="41"/>
        <end position="657"/>
    </location>
</feature>
<feature type="signal peptide" evidence="1">
    <location>
        <begin position="1"/>
        <end position="40"/>
    </location>
</feature>
<evidence type="ECO:0000313" key="3">
    <source>
        <dbReference type="EMBL" id="ABW28094.1"/>
    </source>
</evidence>
<dbReference type="AlphaFoldDB" id="B0CDM5"/>
<dbReference type="OrthoDB" id="9757799at2"/>
<dbReference type="SUPFAM" id="SSF51126">
    <property type="entry name" value="Pectin lyase-like"/>
    <property type="match status" value="3"/>
</dbReference>
<dbReference type="InterPro" id="IPR011050">
    <property type="entry name" value="Pectin_lyase_fold/virulence"/>
</dbReference>
<dbReference type="eggNOG" id="COG5434">
    <property type="taxonomic scope" value="Bacteria"/>
</dbReference>
<evidence type="ECO:0000259" key="2">
    <source>
        <dbReference type="Pfam" id="PF12708"/>
    </source>
</evidence>
<organism evidence="3 4">
    <name type="scientific">Acaryochloris marina (strain MBIC 11017)</name>
    <dbReference type="NCBI Taxonomy" id="329726"/>
    <lineage>
        <taxon>Bacteria</taxon>
        <taxon>Bacillati</taxon>
        <taxon>Cyanobacteriota</taxon>
        <taxon>Cyanophyceae</taxon>
        <taxon>Acaryochloridales</taxon>
        <taxon>Acaryochloridaceae</taxon>
        <taxon>Acaryochloris</taxon>
    </lineage>
</organism>
<feature type="domain" description="Rhamnogalacturonase A/B/Epimerase-like pectate lyase" evidence="2">
    <location>
        <begin position="82"/>
        <end position="267"/>
    </location>
</feature>
<dbReference type="KEGG" id="amr:AM1_3098"/>
<name>B0CDM5_ACAM1</name>
<dbReference type="EMBL" id="CP000828">
    <property type="protein sequence ID" value="ABW28094.1"/>
    <property type="molecule type" value="Genomic_DNA"/>
</dbReference>
<dbReference type="InterPro" id="IPR012334">
    <property type="entry name" value="Pectin_lyas_fold"/>
</dbReference>
<dbReference type="HOGENOM" id="CLU_014589_0_0_3"/>
<dbReference type="Proteomes" id="UP000000268">
    <property type="component" value="Chromosome"/>
</dbReference>
<gene>
    <name evidence="3" type="ordered locus">AM1_3098</name>
</gene>
<evidence type="ECO:0000313" key="4">
    <source>
        <dbReference type="Proteomes" id="UP000000268"/>
    </source>
</evidence>